<protein>
    <submittedName>
        <fullName evidence="1">Uncharacterized protein</fullName>
    </submittedName>
</protein>
<dbReference type="PATRIC" id="fig|1144316.3.peg.406"/>
<dbReference type="AlphaFoldDB" id="J3CPK7"/>
<evidence type="ECO:0000313" key="2">
    <source>
        <dbReference type="Proteomes" id="UP000007509"/>
    </source>
</evidence>
<sequence>MKKSQFILVSQLKEKLMGFPEVVSSLEKKDPHFVEKILAWLKSAEDIFSTHNISEVSEMAGFRGKILAGKISDERGVNIRKTQIKIAANILYDVQSIVLHVLTPHERKMDECRDITKQLLALAAQAKTLHYNPENDFEDFVRQVWHYILSDNDLKIGGVKLKSMLSEMDIIMLFADEIDLNDFS</sequence>
<name>J3CPK7_9FLAO</name>
<dbReference type="Proteomes" id="UP000007509">
    <property type="component" value="Unassembled WGS sequence"/>
</dbReference>
<comment type="caution">
    <text evidence="1">The sequence shown here is derived from an EMBL/GenBank/DDBJ whole genome shotgun (WGS) entry which is preliminary data.</text>
</comment>
<proteinExistence type="predicted"/>
<accession>J3CPK7</accession>
<evidence type="ECO:0000313" key="1">
    <source>
        <dbReference type="EMBL" id="EJL75676.1"/>
    </source>
</evidence>
<gene>
    <name evidence="1" type="ORF">PMI13_00398</name>
</gene>
<dbReference type="RefSeq" id="WP_007840116.1">
    <property type="nucleotide sequence ID" value="NZ_AKJY01000004.1"/>
</dbReference>
<organism evidence="1 2">
    <name type="scientific">Chryseobacterium populi</name>
    <dbReference type="NCBI Taxonomy" id="1144316"/>
    <lineage>
        <taxon>Bacteria</taxon>
        <taxon>Pseudomonadati</taxon>
        <taxon>Bacteroidota</taxon>
        <taxon>Flavobacteriia</taxon>
        <taxon>Flavobacteriales</taxon>
        <taxon>Weeksellaceae</taxon>
        <taxon>Chryseobacterium group</taxon>
        <taxon>Chryseobacterium</taxon>
    </lineage>
</organism>
<keyword evidence="2" id="KW-1185">Reference proteome</keyword>
<dbReference type="OrthoDB" id="1431065at2"/>
<dbReference type="EMBL" id="AKJY01000004">
    <property type="protein sequence ID" value="EJL75676.1"/>
    <property type="molecule type" value="Genomic_DNA"/>
</dbReference>
<reference evidence="1 2" key="1">
    <citation type="journal article" date="2012" name="J. Bacteriol.">
        <title>Twenty-one genome sequences from Pseudomonas species and 19 genome sequences from diverse bacteria isolated from the rhizosphere and endosphere of Populus deltoides.</title>
        <authorList>
            <person name="Brown S.D."/>
            <person name="Utturkar S.M."/>
            <person name="Klingeman D.M."/>
            <person name="Johnson C.M."/>
            <person name="Martin S.L."/>
            <person name="Land M.L."/>
            <person name="Lu T.Y."/>
            <person name="Schadt C.W."/>
            <person name="Doktycz M.J."/>
            <person name="Pelletier D.A."/>
        </authorList>
    </citation>
    <scope>NUCLEOTIDE SEQUENCE [LARGE SCALE GENOMIC DNA]</scope>
    <source>
        <strain evidence="1 2">CF314</strain>
    </source>
</reference>